<dbReference type="Proteomes" id="UP000827872">
    <property type="component" value="Linkage Group LG06"/>
</dbReference>
<proteinExistence type="predicted"/>
<sequence>MATGSFTPPREDFARSATEGTRAAKNKTADPQPNAQKATSKKKGNKQAGDKIDGAPAQKRPRQNEAAGSSAPPEGAAIAGGSTAGSSYPTWDSESPASPNTEEERRVPTEPRQSQGTQGEGAETRKGTNLQPDPAAAAVAAWQAAPPAAFARFLSDQIEKALDAREARQAASDRAASSATGAPHRTEDVVSVVISYTATFEMFHSALEEIDTSEKAGSGMVAY</sequence>
<reference evidence="1" key="1">
    <citation type="submission" date="2021-08" db="EMBL/GenBank/DDBJ databases">
        <title>The first chromosome-level gecko genome reveals the dynamic sex chromosomes of Neotropical dwarf geckos (Sphaerodactylidae: Sphaerodactylus).</title>
        <authorList>
            <person name="Pinto B.J."/>
            <person name="Keating S.E."/>
            <person name="Gamble T."/>
        </authorList>
    </citation>
    <scope>NUCLEOTIDE SEQUENCE</scope>
    <source>
        <strain evidence="1">TG3544</strain>
    </source>
</reference>
<name>A0ACB8FQK5_9SAUR</name>
<dbReference type="EMBL" id="CM037619">
    <property type="protein sequence ID" value="KAH8007644.1"/>
    <property type="molecule type" value="Genomic_DNA"/>
</dbReference>
<gene>
    <name evidence="1" type="ORF">K3G42_024825</name>
</gene>
<keyword evidence="2" id="KW-1185">Reference proteome</keyword>
<protein>
    <submittedName>
        <fullName evidence="1">Uncharacterized protein</fullName>
    </submittedName>
</protein>
<evidence type="ECO:0000313" key="2">
    <source>
        <dbReference type="Proteomes" id="UP000827872"/>
    </source>
</evidence>
<organism evidence="1 2">
    <name type="scientific">Sphaerodactylus townsendi</name>
    <dbReference type="NCBI Taxonomy" id="933632"/>
    <lineage>
        <taxon>Eukaryota</taxon>
        <taxon>Metazoa</taxon>
        <taxon>Chordata</taxon>
        <taxon>Craniata</taxon>
        <taxon>Vertebrata</taxon>
        <taxon>Euteleostomi</taxon>
        <taxon>Lepidosauria</taxon>
        <taxon>Squamata</taxon>
        <taxon>Bifurcata</taxon>
        <taxon>Gekkota</taxon>
        <taxon>Sphaerodactylidae</taxon>
        <taxon>Sphaerodactylus</taxon>
    </lineage>
</organism>
<comment type="caution">
    <text evidence="1">The sequence shown here is derived from an EMBL/GenBank/DDBJ whole genome shotgun (WGS) entry which is preliminary data.</text>
</comment>
<evidence type="ECO:0000313" key="1">
    <source>
        <dbReference type="EMBL" id="KAH8007644.1"/>
    </source>
</evidence>
<accession>A0ACB8FQK5</accession>